<dbReference type="WBParaSite" id="ALUE_0001898501-mRNA-1">
    <property type="protein sequence ID" value="ALUE_0001898501-mRNA-1"/>
    <property type="gene ID" value="ALUE_0001898501"/>
</dbReference>
<name>A0A0M3IJW1_ASCLU</name>
<dbReference type="SUPFAM" id="SSF48726">
    <property type="entry name" value="Immunoglobulin"/>
    <property type="match status" value="3"/>
</dbReference>
<protein>
    <submittedName>
        <fullName evidence="5">Protein-tyrosine-phosphatase</fullName>
    </submittedName>
</protein>
<dbReference type="PROSITE" id="PS50835">
    <property type="entry name" value="IG_LIKE"/>
    <property type="match status" value="2"/>
</dbReference>
<feature type="domain" description="Fibronectin type-III" evidence="3">
    <location>
        <begin position="368"/>
        <end position="468"/>
    </location>
</feature>
<feature type="domain" description="Fibronectin type-III" evidence="3">
    <location>
        <begin position="637"/>
        <end position="731"/>
    </location>
</feature>
<dbReference type="SUPFAM" id="SSF49265">
    <property type="entry name" value="Fibronectin type III"/>
    <property type="match status" value="4"/>
</dbReference>
<evidence type="ECO:0000256" key="1">
    <source>
        <dbReference type="ARBA" id="ARBA00022737"/>
    </source>
</evidence>
<accession>A0A0M3IJW1</accession>
<feature type="domain" description="Fibronectin type-III" evidence="3">
    <location>
        <begin position="1"/>
        <end position="87"/>
    </location>
</feature>
<feature type="domain" description="Ig-like" evidence="2">
    <location>
        <begin position="462"/>
        <end position="563"/>
    </location>
</feature>
<dbReference type="CDD" id="cd00063">
    <property type="entry name" value="FN3"/>
    <property type="match status" value="5"/>
</dbReference>
<dbReference type="Gene3D" id="2.60.40.10">
    <property type="entry name" value="Immunoglobulins"/>
    <property type="match status" value="8"/>
</dbReference>
<dbReference type="InterPro" id="IPR050964">
    <property type="entry name" value="Striated_Muscle_Regulatory"/>
</dbReference>
<evidence type="ECO:0000313" key="4">
    <source>
        <dbReference type="Proteomes" id="UP000036681"/>
    </source>
</evidence>
<dbReference type="PANTHER" id="PTHR13817">
    <property type="entry name" value="TITIN"/>
    <property type="match status" value="1"/>
</dbReference>
<keyword evidence="4" id="KW-1185">Reference proteome</keyword>
<evidence type="ECO:0000313" key="5">
    <source>
        <dbReference type="WBParaSite" id="ALUE_0001898501-mRNA-1"/>
    </source>
</evidence>
<keyword evidence="1" id="KW-0677">Repeat</keyword>
<dbReference type="Pfam" id="PF00041">
    <property type="entry name" value="fn3"/>
    <property type="match status" value="2"/>
</dbReference>
<dbReference type="InterPro" id="IPR003961">
    <property type="entry name" value="FN3_dom"/>
</dbReference>
<dbReference type="SMART" id="SM00060">
    <property type="entry name" value="FN3"/>
    <property type="match status" value="4"/>
</dbReference>
<dbReference type="PROSITE" id="PS50853">
    <property type="entry name" value="FN3"/>
    <property type="match status" value="3"/>
</dbReference>
<evidence type="ECO:0000259" key="3">
    <source>
        <dbReference type="PROSITE" id="PS50853"/>
    </source>
</evidence>
<dbReference type="PANTHER" id="PTHR13817:SF175">
    <property type="entry name" value="IG-LIKE AND FIBRONECTIN TYPE-III DOMAIN-CONTAINING PROTEIN C27B7.7"/>
    <property type="match status" value="1"/>
</dbReference>
<dbReference type="InterPro" id="IPR013783">
    <property type="entry name" value="Ig-like_fold"/>
</dbReference>
<dbReference type="AlphaFoldDB" id="A0A0M3IJW1"/>
<evidence type="ECO:0000259" key="2">
    <source>
        <dbReference type="PROSITE" id="PS50835"/>
    </source>
</evidence>
<organism evidence="4 5">
    <name type="scientific">Ascaris lumbricoides</name>
    <name type="common">Giant roundworm</name>
    <dbReference type="NCBI Taxonomy" id="6252"/>
    <lineage>
        <taxon>Eukaryota</taxon>
        <taxon>Metazoa</taxon>
        <taxon>Ecdysozoa</taxon>
        <taxon>Nematoda</taxon>
        <taxon>Chromadorea</taxon>
        <taxon>Rhabditida</taxon>
        <taxon>Spirurina</taxon>
        <taxon>Ascaridomorpha</taxon>
        <taxon>Ascaridoidea</taxon>
        <taxon>Ascarididae</taxon>
        <taxon>Ascaris</taxon>
    </lineage>
</organism>
<dbReference type="InterPro" id="IPR036179">
    <property type="entry name" value="Ig-like_dom_sf"/>
</dbReference>
<sequence length="824" mass="92257">MSVSSGGDDITGYKIYFTQDDDISDDSFADWQQIDVKTSDRSYTLKISSETLHLQPNTKYRLRVTVSTADGESEPSEGYKIYFTQDDDISDDSFADWQQIDVKTSDRSYTLKISSETLHLQPNTKYRLRVTVSTADGESEPSEVLEFHTGTSVPLAPSNVNVVLTSSNNFTVYFDAVINPSNSSTQSKYVNEYTVEFTADDPTSADAVWKSFNFLVDDITDENKRISKSFSSAYVLPNTRYSLRVFTNGRSQGVVSNMIFFETSTGAHSPTVSIIGPPVMKMDPSLVKGFKVKCEAVGDPLPTINWLVDEHPLTDSYNEFTVQDHIDDLTTTSEVFVPSRTRSEVFTCIGSNNVGSARASIEVQILGPGNAPTDIAATIDSLGLHVSWNPPSRLNGKIQKYIVYWSTNEQLELADWNQIVLDANKTRTLVHPGTQADMLFVRVQSASDRGPGIISEVITATPSVTELPLKTQIVLLNPAANISVMNRLLVEPGEDIEFKCIVEGRPPPHISVYWSDGQQQRHTQIVLLNPAANISVMNRLLVEPGEDIEFKCIVEGRPPPHISVYWSDGQQQRHEEPIAVAFRNVPPNTIESYEMTTRTYSGKFLVCRGQNSLEISEAKLLVDVKSIDSSDAKPRLAPTNLRTEQINNNSVVLLWDSPVMDDIEVHYNVYLSDEVTKPIRKWTLLKSNVSRLTLTNEHISPASNYYFRVASVNEFGQGILSEPKRFSTPNGVILIISFIKYTIYFTRDPGMDDNDYKNWQFVDIATAADEFSYKMEQEKVGLRPKTLYRVRITATNEAAESEPTEVLEFETTQAGEPIFVMLSY</sequence>
<feature type="domain" description="Ig-like" evidence="2">
    <location>
        <begin position="270"/>
        <end position="364"/>
    </location>
</feature>
<dbReference type="Proteomes" id="UP000036681">
    <property type="component" value="Unplaced"/>
</dbReference>
<dbReference type="InterPro" id="IPR036116">
    <property type="entry name" value="FN3_sf"/>
</dbReference>
<reference evidence="5" key="1">
    <citation type="submission" date="2017-02" db="UniProtKB">
        <authorList>
            <consortium name="WormBaseParasite"/>
        </authorList>
    </citation>
    <scope>IDENTIFICATION</scope>
</reference>
<proteinExistence type="predicted"/>
<dbReference type="InterPro" id="IPR007110">
    <property type="entry name" value="Ig-like_dom"/>
</dbReference>